<comment type="caution">
    <text evidence="3">The sequence shown here is derived from an EMBL/GenBank/DDBJ whole genome shotgun (WGS) entry which is preliminary data.</text>
</comment>
<name>A0ABT1WYZ4_9PROT</name>
<dbReference type="Pfam" id="PF07859">
    <property type="entry name" value="Abhydrolase_3"/>
    <property type="match status" value="1"/>
</dbReference>
<sequence>MLANATKPWATLTPEEHEFHYNPQRAFPDFATHRERRAPLNEAALTDARRIADLAYGEHPRRRLDIYPADRPGAPIHVFFHGGYWRANDKDGFGFVAAALVRRGFTAVIPSYELCPGSTLDGTVDSALAAIGWVARNGAPYGDPSSITLSGHSAGAHLCAAALATDWAARGLDPSFLRAATMISGVYDPAPAMLTTVNEALRLTPEISARLDYERAVPLSRARVHLFVGGREPWHWIDQTFRYSHQLRRHGGDPEVHVLPGHDHFDILDQYTAEHSPVLEAISRQR</sequence>
<evidence type="ECO:0000313" key="3">
    <source>
        <dbReference type="EMBL" id="MCR0981058.1"/>
    </source>
</evidence>
<proteinExistence type="predicted"/>
<dbReference type="PANTHER" id="PTHR48081">
    <property type="entry name" value="AB HYDROLASE SUPERFAMILY PROTEIN C4A8.06C"/>
    <property type="match status" value="1"/>
</dbReference>
<accession>A0ABT1WYZ4</accession>
<dbReference type="InterPro" id="IPR029058">
    <property type="entry name" value="AB_hydrolase_fold"/>
</dbReference>
<dbReference type="Proteomes" id="UP001524642">
    <property type="component" value="Unassembled WGS sequence"/>
</dbReference>
<dbReference type="RefSeq" id="WP_257714739.1">
    <property type="nucleotide sequence ID" value="NZ_JANJOU010000002.1"/>
</dbReference>
<dbReference type="GO" id="GO:0016787">
    <property type="term" value="F:hydrolase activity"/>
    <property type="evidence" value="ECO:0007669"/>
    <property type="project" value="UniProtKB-KW"/>
</dbReference>
<feature type="domain" description="Alpha/beta hydrolase fold-3" evidence="2">
    <location>
        <begin position="78"/>
        <end position="264"/>
    </location>
</feature>
<dbReference type="InterPro" id="IPR013094">
    <property type="entry name" value="AB_hydrolase_3"/>
</dbReference>
<dbReference type="InterPro" id="IPR050300">
    <property type="entry name" value="GDXG_lipolytic_enzyme"/>
</dbReference>
<evidence type="ECO:0000256" key="1">
    <source>
        <dbReference type="ARBA" id="ARBA00022801"/>
    </source>
</evidence>
<gene>
    <name evidence="3" type="ORF">NRP21_03235</name>
</gene>
<dbReference type="SUPFAM" id="SSF53474">
    <property type="entry name" value="alpha/beta-Hydrolases"/>
    <property type="match status" value="1"/>
</dbReference>
<reference evidence="3 4" key="1">
    <citation type="submission" date="2022-06" db="EMBL/GenBank/DDBJ databases">
        <title>Roseomonas CN29.</title>
        <authorList>
            <person name="Cheng Y."/>
            <person name="He X."/>
        </authorList>
    </citation>
    <scope>NUCLEOTIDE SEQUENCE [LARGE SCALE GENOMIC DNA]</scope>
    <source>
        <strain evidence="3 4">CN29</strain>
    </source>
</reference>
<organism evidence="3 4">
    <name type="scientific">Roseomonas populi</name>
    <dbReference type="NCBI Taxonomy" id="3121582"/>
    <lineage>
        <taxon>Bacteria</taxon>
        <taxon>Pseudomonadati</taxon>
        <taxon>Pseudomonadota</taxon>
        <taxon>Alphaproteobacteria</taxon>
        <taxon>Acetobacterales</taxon>
        <taxon>Roseomonadaceae</taxon>
        <taxon>Roseomonas</taxon>
    </lineage>
</organism>
<keyword evidence="1 3" id="KW-0378">Hydrolase</keyword>
<dbReference type="PANTHER" id="PTHR48081:SF33">
    <property type="entry name" value="KYNURENINE FORMAMIDASE"/>
    <property type="match status" value="1"/>
</dbReference>
<evidence type="ECO:0000259" key="2">
    <source>
        <dbReference type="Pfam" id="PF07859"/>
    </source>
</evidence>
<dbReference type="Gene3D" id="3.40.50.1820">
    <property type="entry name" value="alpha/beta hydrolase"/>
    <property type="match status" value="1"/>
</dbReference>
<keyword evidence="4" id="KW-1185">Reference proteome</keyword>
<protein>
    <submittedName>
        <fullName evidence="3">Alpha/beta hydrolase</fullName>
    </submittedName>
</protein>
<dbReference type="EMBL" id="JANJOU010000002">
    <property type="protein sequence ID" value="MCR0981058.1"/>
    <property type="molecule type" value="Genomic_DNA"/>
</dbReference>
<evidence type="ECO:0000313" key="4">
    <source>
        <dbReference type="Proteomes" id="UP001524642"/>
    </source>
</evidence>